<dbReference type="AlphaFoldDB" id="A0A1Y5TAW7"/>
<evidence type="ECO:0000313" key="1">
    <source>
        <dbReference type="EMBL" id="SLN59894.1"/>
    </source>
</evidence>
<reference evidence="1 2" key="1">
    <citation type="submission" date="2017-03" db="EMBL/GenBank/DDBJ databases">
        <authorList>
            <person name="Afonso C.L."/>
            <person name="Miller P.J."/>
            <person name="Scott M.A."/>
            <person name="Spackman E."/>
            <person name="Goraichik I."/>
            <person name="Dimitrov K.M."/>
            <person name="Suarez D.L."/>
            <person name="Swayne D.E."/>
        </authorList>
    </citation>
    <scope>NUCLEOTIDE SEQUENCE [LARGE SCALE GENOMIC DNA]</scope>
    <source>
        <strain evidence="1 2">CECT 7971</strain>
    </source>
</reference>
<name>A0A1Y5TAW7_9RHOB</name>
<protein>
    <submittedName>
        <fullName evidence="1">Uncharacterized protein</fullName>
    </submittedName>
</protein>
<dbReference type="STRING" id="658057.SAMN04488032_111129"/>
<accession>A0A1Y5TAW7</accession>
<dbReference type="OrthoDB" id="7774376at2"/>
<organism evidence="1 2">
    <name type="scientific">Pacificibacter marinus</name>
    <dbReference type="NCBI Taxonomy" id="658057"/>
    <lineage>
        <taxon>Bacteria</taxon>
        <taxon>Pseudomonadati</taxon>
        <taxon>Pseudomonadota</taxon>
        <taxon>Alphaproteobacteria</taxon>
        <taxon>Rhodobacterales</taxon>
        <taxon>Roseobacteraceae</taxon>
        <taxon>Pacificibacter</taxon>
    </lineage>
</organism>
<sequence>MGLCRGVGADKGEVPLSARWNCVKFKMMQGLGLAVLVASGGVFIPQQVDAAKARSVLNVRNDPGGELSVRVEQIKEIRAAGTQVRIVGGFCNSACTMYLGLPNTCVSRNVSFGFHGPMSQFYGMALQPDQFEYWSGVMGAYYPRQIRAWYMHEARYTTVGIKKVSGRELIRLGIQECG</sequence>
<evidence type="ECO:0000313" key="2">
    <source>
        <dbReference type="Proteomes" id="UP000193307"/>
    </source>
</evidence>
<dbReference type="Proteomes" id="UP000193307">
    <property type="component" value="Unassembled WGS sequence"/>
</dbReference>
<proteinExistence type="predicted"/>
<dbReference type="EMBL" id="FWFW01000011">
    <property type="protein sequence ID" value="SLN59894.1"/>
    <property type="molecule type" value="Genomic_DNA"/>
</dbReference>
<keyword evidence="2" id="KW-1185">Reference proteome</keyword>
<dbReference type="RefSeq" id="WP_085850188.1">
    <property type="nucleotide sequence ID" value="NZ_FNZV01000011.1"/>
</dbReference>
<gene>
    <name evidence="1" type="ORF">PAM7971_03086</name>
</gene>